<dbReference type="EMBL" id="BOPG01000083">
    <property type="protein sequence ID" value="GIJ62790.1"/>
    <property type="molecule type" value="Genomic_DNA"/>
</dbReference>
<feature type="domain" description="Aminoglycoside phosphotransferase" evidence="1">
    <location>
        <begin position="50"/>
        <end position="231"/>
    </location>
</feature>
<evidence type="ECO:0000313" key="3">
    <source>
        <dbReference type="Proteomes" id="UP000612585"/>
    </source>
</evidence>
<organism evidence="2 3">
    <name type="scientific">Virgisporangium aurantiacum</name>
    <dbReference type="NCBI Taxonomy" id="175570"/>
    <lineage>
        <taxon>Bacteria</taxon>
        <taxon>Bacillati</taxon>
        <taxon>Actinomycetota</taxon>
        <taxon>Actinomycetes</taxon>
        <taxon>Micromonosporales</taxon>
        <taxon>Micromonosporaceae</taxon>
        <taxon>Virgisporangium</taxon>
    </lineage>
</organism>
<gene>
    <name evidence="2" type="ORF">Vau01_103060</name>
</gene>
<evidence type="ECO:0000313" key="2">
    <source>
        <dbReference type="EMBL" id="GIJ62790.1"/>
    </source>
</evidence>
<protein>
    <submittedName>
        <fullName evidence="2">Aminoglycoside phosphotransferase</fullName>
    </submittedName>
</protein>
<evidence type="ECO:0000259" key="1">
    <source>
        <dbReference type="Pfam" id="PF01636"/>
    </source>
</evidence>
<reference evidence="2" key="1">
    <citation type="submission" date="2021-01" db="EMBL/GenBank/DDBJ databases">
        <title>Whole genome shotgun sequence of Virgisporangium aurantiacum NBRC 16421.</title>
        <authorList>
            <person name="Komaki H."/>
            <person name="Tamura T."/>
        </authorList>
    </citation>
    <scope>NUCLEOTIDE SEQUENCE</scope>
    <source>
        <strain evidence="2">NBRC 16421</strain>
    </source>
</reference>
<dbReference type="Proteomes" id="UP000612585">
    <property type="component" value="Unassembled WGS sequence"/>
</dbReference>
<dbReference type="Pfam" id="PF01636">
    <property type="entry name" value="APH"/>
    <property type="match status" value="1"/>
</dbReference>
<dbReference type="InterPro" id="IPR002575">
    <property type="entry name" value="Aminoglycoside_PTrfase"/>
</dbReference>
<dbReference type="SUPFAM" id="SSF56112">
    <property type="entry name" value="Protein kinase-like (PK-like)"/>
    <property type="match status" value="1"/>
</dbReference>
<keyword evidence="3" id="KW-1185">Reference proteome</keyword>
<comment type="caution">
    <text evidence="2">The sequence shown here is derived from an EMBL/GenBank/DDBJ whole genome shotgun (WGS) entry which is preliminary data.</text>
</comment>
<accession>A0A8J3ZIV9</accession>
<dbReference type="InterPro" id="IPR011009">
    <property type="entry name" value="Kinase-like_dom_sf"/>
</dbReference>
<name>A0A8J3ZIV9_9ACTN</name>
<dbReference type="AlphaFoldDB" id="A0A8J3ZIV9"/>
<proteinExistence type="predicted"/>
<sequence>MLLRTVGGHKQVEAARARRAVDAAISTVSSLGLTVDDAVVLSDSNRLVVRLTPCDIVARVTPLTHFASAELEVDLVTRLAQTDSPVAALEARVGPRVFVRDGFKITMWTYFEPVQSRGLPPADYAQALKRLHAGLRQLDFTTPHVMDRIAATQRDVANRDVTPELADADRALLADTLRDLGRSIVDRRAPEQLLHGEPHPWNVLDTRNGPLFIDFENTAEGPVEYDIAWVPQQVVERYPNADEDLVGLCRGVVLAIIATHRWSRGDQHPSGGRRSGLAFLNALRDGPPWPALDEVTW</sequence>
<dbReference type="Gene3D" id="3.90.1200.10">
    <property type="match status" value="1"/>
</dbReference>